<dbReference type="PROSITE" id="PS50111">
    <property type="entry name" value="CHEMOTAXIS_TRANSDUC_2"/>
    <property type="match status" value="1"/>
</dbReference>
<comment type="similarity">
    <text evidence="2">Belongs to the methyl-accepting chemotaxis (MCP) protein family.</text>
</comment>
<keyword evidence="4" id="KW-0812">Transmembrane</keyword>
<feature type="domain" description="Methyl-accepting transducer" evidence="5">
    <location>
        <begin position="245"/>
        <end position="488"/>
    </location>
</feature>
<evidence type="ECO:0000259" key="5">
    <source>
        <dbReference type="PROSITE" id="PS50111"/>
    </source>
</evidence>
<dbReference type="EMBL" id="VOQR01000001">
    <property type="protein sequence ID" value="TXC71691.1"/>
    <property type="molecule type" value="Genomic_DNA"/>
</dbReference>
<accession>A0A5C6UHJ9</accession>
<dbReference type="SUPFAM" id="SSF58104">
    <property type="entry name" value="Methyl-accepting chemotaxis protein (MCP) signaling domain"/>
    <property type="match status" value="1"/>
</dbReference>
<comment type="caution">
    <text evidence="6">The sequence shown here is derived from an EMBL/GenBank/DDBJ whole genome shotgun (WGS) entry which is preliminary data.</text>
</comment>
<keyword evidence="3" id="KW-0807">Transducer</keyword>
<dbReference type="OrthoDB" id="354287at2"/>
<dbReference type="InterPro" id="IPR051310">
    <property type="entry name" value="MCP_chemotaxis"/>
</dbReference>
<dbReference type="Pfam" id="PF00015">
    <property type="entry name" value="MCPsignal"/>
    <property type="match status" value="1"/>
</dbReference>
<keyword evidence="1" id="KW-0145">Chemotaxis</keyword>
<feature type="transmembrane region" description="Helical" evidence="4">
    <location>
        <begin position="39"/>
        <end position="58"/>
    </location>
</feature>
<evidence type="ECO:0000256" key="1">
    <source>
        <dbReference type="ARBA" id="ARBA00022500"/>
    </source>
</evidence>
<dbReference type="Proteomes" id="UP000321250">
    <property type="component" value="Unassembled WGS sequence"/>
</dbReference>
<dbReference type="Gene3D" id="1.10.287.950">
    <property type="entry name" value="Methyl-accepting chemotaxis protein"/>
    <property type="match status" value="1"/>
</dbReference>
<evidence type="ECO:0000313" key="7">
    <source>
        <dbReference type="Proteomes" id="UP000321250"/>
    </source>
</evidence>
<evidence type="ECO:0000313" key="6">
    <source>
        <dbReference type="EMBL" id="TXC71691.1"/>
    </source>
</evidence>
<dbReference type="PANTHER" id="PTHR43531">
    <property type="entry name" value="PROTEIN ICFG"/>
    <property type="match status" value="1"/>
</dbReference>
<feature type="transmembrane region" description="Helical" evidence="4">
    <location>
        <begin position="143"/>
        <end position="163"/>
    </location>
</feature>
<evidence type="ECO:0000256" key="3">
    <source>
        <dbReference type="PROSITE-ProRule" id="PRU00284"/>
    </source>
</evidence>
<protein>
    <submittedName>
        <fullName evidence="6">Chemotaxis protein</fullName>
    </submittedName>
</protein>
<dbReference type="InterPro" id="IPR004089">
    <property type="entry name" value="MCPsignal_dom"/>
</dbReference>
<feature type="transmembrane region" description="Helical" evidence="4">
    <location>
        <begin position="90"/>
        <end position="109"/>
    </location>
</feature>
<organism evidence="6 7">
    <name type="scientific">Sphingomonas ginsenosidivorax</name>
    <dbReference type="NCBI Taxonomy" id="862135"/>
    <lineage>
        <taxon>Bacteria</taxon>
        <taxon>Pseudomonadati</taxon>
        <taxon>Pseudomonadota</taxon>
        <taxon>Alphaproteobacteria</taxon>
        <taxon>Sphingomonadales</taxon>
        <taxon>Sphingomonadaceae</taxon>
        <taxon>Sphingomonas</taxon>
    </lineage>
</organism>
<evidence type="ECO:0000256" key="2">
    <source>
        <dbReference type="ARBA" id="ARBA00029447"/>
    </source>
</evidence>
<dbReference type="AlphaFoldDB" id="A0A5C6UHJ9"/>
<dbReference type="GO" id="GO:0006935">
    <property type="term" value="P:chemotaxis"/>
    <property type="evidence" value="ECO:0007669"/>
    <property type="project" value="UniProtKB-KW"/>
</dbReference>
<keyword evidence="4" id="KW-1133">Transmembrane helix</keyword>
<keyword evidence="7" id="KW-1185">Reference proteome</keyword>
<dbReference type="PANTHER" id="PTHR43531:SF11">
    <property type="entry name" value="METHYL-ACCEPTING CHEMOTAXIS PROTEIN 3"/>
    <property type="match status" value="1"/>
</dbReference>
<reference evidence="6 7" key="1">
    <citation type="journal article" date="2013" name="Antonie Van Leeuwenhoek">
        <title>Sphingomonas ginsenosidivorax sp. nov., with the ability to transform ginsenosides.</title>
        <authorList>
            <person name="Jin X.F."/>
            <person name="Kim J.K."/>
            <person name="Liu Q.M."/>
            <person name="Kang M.S."/>
            <person name="He D."/>
            <person name="Jin F.X."/>
            <person name="Kim S.C."/>
            <person name="Im W.T."/>
        </authorList>
    </citation>
    <scope>NUCLEOTIDE SEQUENCE [LARGE SCALE GENOMIC DNA]</scope>
    <source>
        <strain evidence="6 7">KHI67</strain>
    </source>
</reference>
<dbReference type="GO" id="GO:0004888">
    <property type="term" value="F:transmembrane signaling receptor activity"/>
    <property type="evidence" value="ECO:0007669"/>
    <property type="project" value="TreeGrafter"/>
</dbReference>
<name>A0A5C6UHJ9_9SPHN</name>
<feature type="transmembrane region" description="Helical" evidence="4">
    <location>
        <begin position="116"/>
        <end position="137"/>
    </location>
</feature>
<keyword evidence="4" id="KW-0472">Membrane</keyword>
<proteinExistence type="inferred from homology"/>
<dbReference type="RefSeq" id="WP_147082968.1">
    <property type="nucleotide sequence ID" value="NZ_VOQR01000001.1"/>
</dbReference>
<dbReference type="GO" id="GO:0005886">
    <property type="term" value="C:plasma membrane"/>
    <property type="evidence" value="ECO:0007669"/>
    <property type="project" value="TreeGrafter"/>
</dbReference>
<dbReference type="SMART" id="SM00283">
    <property type="entry name" value="MA"/>
    <property type="match status" value="1"/>
</dbReference>
<sequence length="508" mass="52779">MTTELDLFRAHGMRILVAAGWAATLGLGILGLLLGADHVALVVVMAAIANVAPTVMVVRRRQDEAARLVTGTLAAVYPALAVFLLKGDPWQMDAHMYFFVALAALVVLCDWRPIALASALIVVHHLLIEAVMPGWVFNGSGNLGRVLLHGVAVGLQLAVLGYVTGQLHQLMVRQHAARVDSEQLAADALRARDDLSAAIAQTAAAERLAAAERTQRERIEREAEVGKRADMLALAEAFQASVADIVQSVGAASTELDGSARALNMLAQDATRKIGVTADTASRSSRNAGNLASQIRALSQSVSSIADNAEQQARLGVDARDTSLSSHGAVMSLAERSATIATFANSIQQIAARTNLLALNATIEAARAGEAGLGFRVVAGEVKQLAGQAKDASSEIHTLASAVESGAALAYRALADITGMIGLLSNAAETIRSEVRHHRDTANAIETTAQGTAVGIDLIAEEILGVARVAGKTATLSNEVSMAASGLSGTAQRLQAATASFVVQLKAA</sequence>
<feature type="transmembrane region" description="Helical" evidence="4">
    <location>
        <begin position="12"/>
        <end position="33"/>
    </location>
</feature>
<feature type="transmembrane region" description="Helical" evidence="4">
    <location>
        <begin position="65"/>
        <end position="84"/>
    </location>
</feature>
<gene>
    <name evidence="6" type="ORF">FSB78_12600</name>
</gene>
<evidence type="ECO:0000256" key="4">
    <source>
        <dbReference type="SAM" id="Phobius"/>
    </source>
</evidence>
<dbReference type="GO" id="GO:0007165">
    <property type="term" value="P:signal transduction"/>
    <property type="evidence" value="ECO:0007669"/>
    <property type="project" value="UniProtKB-KW"/>
</dbReference>